<dbReference type="Gene3D" id="3.30.1280.10">
    <property type="entry name" value="Phosphoribosylformylglycinamidine synthase subunit PurS"/>
    <property type="match status" value="1"/>
</dbReference>
<dbReference type="SUPFAM" id="SSF82697">
    <property type="entry name" value="PurS-like"/>
    <property type="match status" value="1"/>
</dbReference>
<protein>
    <recommendedName>
        <fullName evidence="6">Phosphoribosylformylglycinamidine synthase subunit PurS</fullName>
        <shortName evidence="6">FGAM synthase</shortName>
        <ecNumber evidence="6">6.3.5.3</ecNumber>
    </recommendedName>
    <alternativeName>
        <fullName evidence="6">Formylglycinamide ribonucleotide amidotransferase subunit III</fullName>
        <shortName evidence="6">FGAR amidotransferase III</shortName>
        <shortName evidence="6">FGAR-AT III</shortName>
    </alternativeName>
    <alternativeName>
        <fullName evidence="6">Phosphoribosylformylglycinamidine synthase subunit III</fullName>
    </alternativeName>
</protein>
<keyword evidence="8" id="KW-1185">Reference proteome</keyword>
<accession>A0ABS4JV79</accession>
<keyword evidence="5 6" id="KW-0067">ATP-binding</keyword>
<gene>
    <name evidence="6" type="primary">purS</name>
    <name evidence="7" type="ORF">J2Z79_002887</name>
</gene>
<comment type="function">
    <text evidence="6">Part of the phosphoribosylformylglycinamidine synthase complex involved in the purines biosynthetic pathway. Catalyzes the ATP-dependent conversion of formylglycinamide ribonucleotide (FGAR) and glutamine to yield formylglycinamidine ribonucleotide (FGAM) and glutamate. The FGAM synthase complex is composed of three subunits. PurQ produces an ammonia molecule by converting glutamine to glutamate. PurL transfers the ammonia molecule to FGAR to form FGAM in an ATP-dependent manner. PurS interacts with PurQ and PurL and is thought to assist in the transfer of the ammonia molecule from PurQ to PurL.</text>
</comment>
<dbReference type="RefSeq" id="WP_209467556.1">
    <property type="nucleotide sequence ID" value="NZ_JAGGLG010000028.1"/>
</dbReference>
<dbReference type="HAMAP" id="MF_01926">
    <property type="entry name" value="PurS"/>
    <property type="match status" value="1"/>
</dbReference>
<comment type="caution">
    <text evidence="7">The sequence shown here is derived from an EMBL/GenBank/DDBJ whole genome shotgun (WGS) entry which is preliminary data.</text>
</comment>
<comment type="subunit">
    <text evidence="6">Part of the FGAM synthase complex composed of 1 PurL, 1 PurQ and 2 PurS subunits.</text>
</comment>
<evidence type="ECO:0000256" key="6">
    <source>
        <dbReference type="HAMAP-Rule" id="MF_01926"/>
    </source>
</evidence>
<evidence type="ECO:0000256" key="1">
    <source>
        <dbReference type="ARBA" id="ARBA00022490"/>
    </source>
</evidence>
<dbReference type="EC" id="6.3.5.3" evidence="6"/>
<sequence>MRFQAEVIVSLKKGVLDPQGSAVEGAIKSLGYEGVGQVRFGKHITLVVEAGSREAAEALVADLCKRILSNPVMETFTFTVTEVA</sequence>
<keyword evidence="1 6" id="KW-0963">Cytoplasm</keyword>
<dbReference type="PANTHER" id="PTHR34696:SF1">
    <property type="entry name" value="PHOSPHORIBOSYLFORMYLGLYCINAMIDINE SYNTHASE SUBUNIT PURS"/>
    <property type="match status" value="1"/>
</dbReference>
<dbReference type="GO" id="GO:0004642">
    <property type="term" value="F:phosphoribosylformylglycinamidine synthase activity"/>
    <property type="evidence" value="ECO:0007669"/>
    <property type="project" value="UniProtKB-EC"/>
</dbReference>
<evidence type="ECO:0000256" key="5">
    <source>
        <dbReference type="ARBA" id="ARBA00022840"/>
    </source>
</evidence>
<comment type="catalytic activity">
    <reaction evidence="6">
        <text>N(2)-formyl-N(1)-(5-phospho-beta-D-ribosyl)glycinamide + L-glutamine + ATP + H2O = 2-formamido-N(1)-(5-O-phospho-beta-D-ribosyl)acetamidine + L-glutamate + ADP + phosphate + H(+)</text>
        <dbReference type="Rhea" id="RHEA:17129"/>
        <dbReference type="ChEBI" id="CHEBI:15377"/>
        <dbReference type="ChEBI" id="CHEBI:15378"/>
        <dbReference type="ChEBI" id="CHEBI:29985"/>
        <dbReference type="ChEBI" id="CHEBI:30616"/>
        <dbReference type="ChEBI" id="CHEBI:43474"/>
        <dbReference type="ChEBI" id="CHEBI:58359"/>
        <dbReference type="ChEBI" id="CHEBI:147286"/>
        <dbReference type="ChEBI" id="CHEBI:147287"/>
        <dbReference type="ChEBI" id="CHEBI:456216"/>
        <dbReference type="EC" id="6.3.5.3"/>
    </reaction>
</comment>
<reference evidence="7 8" key="1">
    <citation type="submission" date="2021-03" db="EMBL/GenBank/DDBJ databases">
        <title>Genomic Encyclopedia of Type Strains, Phase IV (KMG-IV): sequencing the most valuable type-strain genomes for metagenomic binning, comparative biology and taxonomic classification.</title>
        <authorList>
            <person name="Goeker M."/>
        </authorList>
    </citation>
    <scope>NUCLEOTIDE SEQUENCE [LARGE SCALE GENOMIC DNA]</scope>
    <source>
        <strain evidence="7 8">DSM 27138</strain>
    </source>
</reference>
<organism evidence="7 8">
    <name type="scientific">Symbiobacterium terraclitae</name>
    <dbReference type="NCBI Taxonomy" id="557451"/>
    <lineage>
        <taxon>Bacteria</taxon>
        <taxon>Bacillati</taxon>
        <taxon>Bacillota</taxon>
        <taxon>Clostridia</taxon>
        <taxon>Eubacteriales</taxon>
        <taxon>Symbiobacteriaceae</taxon>
        <taxon>Symbiobacterium</taxon>
    </lineage>
</organism>
<keyword evidence="2 6" id="KW-0436">Ligase</keyword>
<evidence type="ECO:0000256" key="2">
    <source>
        <dbReference type="ARBA" id="ARBA00022598"/>
    </source>
</evidence>
<dbReference type="NCBIfam" id="NF004630">
    <property type="entry name" value="PRK05974.1"/>
    <property type="match status" value="1"/>
</dbReference>
<comment type="subcellular location">
    <subcellularLocation>
        <location evidence="6">Cytoplasm</location>
    </subcellularLocation>
</comment>
<evidence type="ECO:0000313" key="7">
    <source>
        <dbReference type="EMBL" id="MBP2019448.1"/>
    </source>
</evidence>
<evidence type="ECO:0000313" key="8">
    <source>
        <dbReference type="Proteomes" id="UP001519289"/>
    </source>
</evidence>
<name>A0ABS4JV79_9FIRM</name>
<dbReference type="NCBIfam" id="TIGR00302">
    <property type="entry name" value="phosphoribosylformylglycinamidine synthase subunit PurS"/>
    <property type="match status" value="1"/>
</dbReference>
<keyword evidence="4 6" id="KW-0658">Purine biosynthesis</keyword>
<dbReference type="EMBL" id="JAGGLG010000028">
    <property type="protein sequence ID" value="MBP2019448.1"/>
    <property type="molecule type" value="Genomic_DNA"/>
</dbReference>
<comment type="similarity">
    <text evidence="6">Belongs to the PurS family.</text>
</comment>
<keyword evidence="3 6" id="KW-0547">Nucleotide-binding</keyword>
<evidence type="ECO:0000256" key="3">
    <source>
        <dbReference type="ARBA" id="ARBA00022741"/>
    </source>
</evidence>
<dbReference type="InterPro" id="IPR003850">
    <property type="entry name" value="PurS"/>
</dbReference>
<evidence type="ECO:0000256" key="4">
    <source>
        <dbReference type="ARBA" id="ARBA00022755"/>
    </source>
</evidence>
<dbReference type="InterPro" id="IPR036604">
    <property type="entry name" value="PurS-like_sf"/>
</dbReference>
<dbReference type="Proteomes" id="UP001519289">
    <property type="component" value="Unassembled WGS sequence"/>
</dbReference>
<dbReference type="Pfam" id="PF02700">
    <property type="entry name" value="PurS"/>
    <property type="match status" value="1"/>
</dbReference>
<comment type="pathway">
    <text evidence="6">Purine metabolism; IMP biosynthesis via de novo pathway; 5-amino-1-(5-phospho-D-ribosyl)imidazole from N(2)-formyl-N(1)-(5-phospho-D-ribosyl)glycinamide: step 1/2.</text>
</comment>
<proteinExistence type="inferred from homology"/>
<dbReference type="PANTHER" id="PTHR34696">
    <property type="entry name" value="PHOSPHORIBOSYLFORMYLGLYCINAMIDINE SYNTHASE SUBUNIT PURS"/>
    <property type="match status" value="1"/>
</dbReference>